<dbReference type="Pfam" id="PF01381">
    <property type="entry name" value="HTH_3"/>
    <property type="match status" value="1"/>
</dbReference>
<reference evidence="4 5" key="1">
    <citation type="submission" date="2017-05" db="EMBL/GenBank/DDBJ databases">
        <title>Biotechnological potential of actinobacteria isolated from South African environments.</title>
        <authorList>
            <person name="Le Roes-Hill M."/>
            <person name="Prins A."/>
            <person name="Durrell K.A."/>
        </authorList>
    </citation>
    <scope>NUCLEOTIDE SEQUENCE [LARGE SCALE GENOMIC DNA]</scope>
    <source>
        <strain evidence="4">BS2</strain>
    </source>
</reference>
<dbReference type="PANTHER" id="PTHR46558:SF4">
    <property type="entry name" value="DNA-BIDING PHAGE PROTEIN"/>
    <property type="match status" value="1"/>
</dbReference>
<dbReference type="STRING" id="417102.CA982_24595"/>
<comment type="caution">
    <text evidence="4">The sequence shown here is derived from an EMBL/GenBank/DDBJ whole genome shotgun (WGS) entry which is preliminary data.</text>
</comment>
<keyword evidence="5" id="KW-1185">Reference proteome</keyword>
<organism evidence="4 5">
    <name type="scientific">Gordonia lacunae</name>
    <dbReference type="NCBI Taxonomy" id="417102"/>
    <lineage>
        <taxon>Bacteria</taxon>
        <taxon>Bacillati</taxon>
        <taxon>Actinomycetota</taxon>
        <taxon>Actinomycetes</taxon>
        <taxon>Mycobacteriales</taxon>
        <taxon>Gordoniaceae</taxon>
        <taxon>Gordonia</taxon>
    </lineage>
</organism>
<accession>A0A243Q3I3</accession>
<dbReference type="GO" id="GO:0003677">
    <property type="term" value="F:DNA binding"/>
    <property type="evidence" value="ECO:0007669"/>
    <property type="project" value="UniProtKB-KW"/>
</dbReference>
<name>A0A243Q3I3_9ACTN</name>
<sequence length="110" mass="12196">MSPIRRGEKLPIYNRIGVLRAERRMSRAELAALVGINVQSVGALERGDNYPSLDLAFRICDVFDLPVEAVFSRREFGAMSAALYRREPSPTAPEPQPVHSIPTDDTGGER</sequence>
<dbReference type="InterPro" id="IPR001387">
    <property type="entry name" value="Cro/C1-type_HTH"/>
</dbReference>
<evidence type="ECO:0000259" key="3">
    <source>
        <dbReference type="PROSITE" id="PS50943"/>
    </source>
</evidence>
<evidence type="ECO:0000313" key="4">
    <source>
        <dbReference type="EMBL" id="OUC75848.1"/>
    </source>
</evidence>
<evidence type="ECO:0000256" key="1">
    <source>
        <dbReference type="ARBA" id="ARBA00023125"/>
    </source>
</evidence>
<dbReference type="EMBL" id="NGFO01000048">
    <property type="protein sequence ID" value="OUC75848.1"/>
    <property type="molecule type" value="Genomic_DNA"/>
</dbReference>
<dbReference type="CDD" id="cd00093">
    <property type="entry name" value="HTH_XRE"/>
    <property type="match status" value="1"/>
</dbReference>
<dbReference type="Gene3D" id="1.10.260.40">
    <property type="entry name" value="lambda repressor-like DNA-binding domains"/>
    <property type="match status" value="1"/>
</dbReference>
<dbReference type="OrthoDB" id="7428772at2"/>
<feature type="region of interest" description="Disordered" evidence="2">
    <location>
        <begin position="87"/>
        <end position="110"/>
    </location>
</feature>
<dbReference type="AlphaFoldDB" id="A0A243Q3I3"/>
<dbReference type="SMART" id="SM00530">
    <property type="entry name" value="HTH_XRE"/>
    <property type="match status" value="1"/>
</dbReference>
<dbReference type="Proteomes" id="UP000194632">
    <property type="component" value="Unassembled WGS sequence"/>
</dbReference>
<keyword evidence="1" id="KW-0238">DNA-binding</keyword>
<feature type="domain" description="HTH cro/C1-type" evidence="3">
    <location>
        <begin position="19"/>
        <end position="70"/>
    </location>
</feature>
<evidence type="ECO:0000313" key="5">
    <source>
        <dbReference type="Proteomes" id="UP000194632"/>
    </source>
</evidence>
<protein>
    <submittedName>
        <fullName evidence="4">Transcriptional regulator</fullName>
    </submittedName>
</protein>
<gene>
    <name evidence="4" type="ORF">CA982_24595</name>
</gene>
<dbReference type="InterPro" id="IPR010982">
    <property type="entry name" value="Lambda_DNA-bd_dom_sf"/>
</dbReference>
<proteinExistence type="predicted"/>
<dbReference type="RefSeq" id="WP_086537756.1">
    <property type="nucleotide sequence ID" value="NZ_JBLKRZ010000014.1"/>
</dbReference>
<evidence type="ECO:0000256" key="2">
    <source>
        <dbReference type="SAM" id="MobiDB-lite"/>
    </source>
</evidence>
<dbReference type="PROSITE" id="PS50943">
    <property type="entry name" value="HTH_CROC1"/>
    <property type="match status" value="1"/>
</dbReference>
<dbReference type="SUPFAM" id="SSF47413">
    <property type="entry name" value="lambda repressor-like DNA-binding domains"/>
    <property type="match status" value="1"/>
</dbReference>
<dbReference type="PANTHER" id="PTHR46558">
    <property type="entry name" value="TRACRIPTIONAL REGULATORY PROTEIN-RELATED-RELATED"/>
    <property type="match status" value="1"/>
</dbReference>